<comment type="cofactor">
    <cofactor evidence="3">
        <name>Zn(2+)</name>
        <dbReference type="ChEBI" id="CHEBI:29105"/>
    </cofactor>
    <text evidence="3">Binds 2 Zn(2+) ions per subunit.</text>
</comment>
<name>K9UAJ0_CHAP6</name>
<feature type="binding site" evidence="3">
    <location>
        <position position="137"/>
    </location>
    <ligand>
        <name>Zn(2+)</name>
        <dbReference type="ChEBI" id="CHEBI:29105"/>
        <label>2</label>
    </ligand>
</feature>
<dbReference type="InterPro" id="IPR010158">
    <property type="entry name" value="Amidase_Cbmase"/>
</dbReference>
<reference evidence="5 6" key="1">
    <citation type="submission" date="2012-05" db="EMBL/GenBank/DDBJ databases">
        <title>Finished chromosome of genome of Chamaesiphon sp. PCC 6605.</title>
        <authorList>
            <consortium name="US DOE Joint Genome Institute"/>
            <person name="Gugger M."/>
            <person name="Coursin T."/>
            <person name="Rippka R."/>
            <person name="Tandeau De Marsac N."/>
            <person name="Huntemann M."/>
            <person name="Wei C.-L."/>
            <person name="Han J."/>
            <person name="Detter J.C."/>
            <person name="Han C."/>
            <person name="Tapia R."/>
            <person name="Chen A."/>
            <person name="Kyrpides N."/>
            <person name="Mavromatis K."/>
            <person name="Markowitz V."/>
            <person name="Szeto E."/>
            <person name="Ivanova N."/>
            <person name="Pagani I."/>
            <person name="Pati A."/>
            <person name="Goodwin L."/>
            <person name="Nordberg H.P."/>
            <person name="Cantor M.N."/>
            <person name="Hua S.X."/>
            <person name="Woyke T."/>
            <person name="Kerfeld C.A."/>
        </authorList>
    </citation>
    <scope>NUCLEOTIDE SEQUENCE [LARGE SCALE GENOMIC DNA]</scope>
    <source>
        <strain evidence="6">ATCC 27169 / PCC 6605</strain>
    </source>
</reference>
<dbReference type="HOGENOM" id="CLU_024588_6_0_3"/>
<feature type="binding site" evidence="4">
    <location>
        <position position="294"/>
    </location>
    <ligand>
        <name>allantoate</name>
        <dbReference type="ChEBI" id="CHEBI:17536"/>
    </ligand>
</feature>
<dbReference type="SUPFAM" id="SSF53187">
    <property type="entry name" value="Zn-dependent exopeptidases"/>
    <property type="match status" value="1"/>
</dbReference>
<evidence type="ECO:0000256" key="1">
    <source>
        <dbReference type="ARBA" id="ARBA00006153"/>
    </source>
</evidence>
<dbReference type="SUPFAM" id="SSF55031">
    <property type="entry name" value="Bacterial exopeptidase dimerisation domain"/>
    <property type="match status" value="1"/>
</dbReference>
<dbReference type="NCBIfam" id="NF006771">
    <property type="entry name" value="PRK09290.1-5"/>
    <property type="match status" value="1"/>
</dbReference>
<dbReference type="Proteomes" id="UP000010366">
    <property type="component" value="Chromosome"/>
</dbReference>
<evidence type="ECO:0000256" key="4">
    <source>
        <dbReference type="PIRSR" id="PIRSR001235-2"/>
    </source>
</evidence>
<keyword evidence="3" id="KW-0862">Zinc</keyword>
<dbReference type="Pfam" id="PF01546">
    <property type="entry name" value="Peptidase_M20"/>
    <property type="match status" value="1"/>
</dbReference>
<dbReference type="KEGG" id="cmp:Cha6605_0871"/>
<keyword evidence="6" id="KW-1185">Reference proteome</keyword>
<dbReference type="Gene3D" id="3.40.630.10">
    <property type="entry name" value="Zn peptidases"/>
    <property type="match status" value="1"/>
</dbReference>
<dbReference type="eggNOG" id="COG0624">
    <property type="taxonomic scope" value="Bacteria"/>
</dbReference>
<dbReference type="NCBIfam" id="TIGR01879">
    <property type="entry name" value="hydantase"/>
    <property type="match status" value="1"/>
</dbReference>
<dbReference type="GO" id="GO:0016813">
    <property type="term" value="F:hydrolase activity, acting on carbon-nitrogen (but not peptide) bonds, in linear amidines"/>
    <property type="evidence" value="ECO:0007669"/>
    <property type="project" value="InterPro"/>
</dbReference>
<accession>K9UAJ0</accession>
<dbReference type="RefSeq" id="WP_015158326.1">
    <property type="nucleotide sequence ID" value="NC_019697.1"/>
</dbReference>
<dbReference type="PATRIC" id="fig|1173020.3.peg.1022"/>
<dbReference type="EMBL" id="CP003600">
    <property type="protein sequence ID" value="AFY92132.1"/>
    <property type="molecule type" value="Genomic_DNA"/>
</dbReference>
<organism evidence="5 6">
    <name type="scientific">Chamaesiphon minutus (strain ATCC 27169 / PCC 6605)</name>
    <dbReference type="NCBI Taxonomy" id="1173020"/>
    <lineage>
        <taxon>Bacteria</taxon>
        <taxon>Bacillati</taxon>
        <taxon>Cyanobacteriota</taxon>
        <taxon>Cyanophyceae</taxon>
        <taxon>Gomontiellales</taxon>
        <taxon>Chamaesiphonaceae</taxon>
        <taxon>Chamaesiphon</taxon>
    </lineage>
</organism>
<evidence type="ECO:0000256" key="2">
    <source>
        <dbReference type="ARBA" id="ARBA00022801"/>
    </source>
</evidence>
<dbReference type="InterPro" id="IPR036264">
    <property type="entry name" value="Bact_exopeptidase_dim_dom"/>
</dbReference>
<dbReference type="PANTHER" id="PTHR32494:SF5">
    <property type="entry name" value="ALLANTOATE AMIDOHYDROLASE"/>
    <property type="match status" value="1"/>
</dbReference>
<proteinExistence type="inferred from homology"/>
<feature type="binding site" evidence="3">
    <location>
        <position position="388"/>
    </location>
    <ligand>
        <name>Zn(2+)</name>
        <dbReference type="ChEBI" id="CHEBI:29105"/>
        <label>2</label>
    </ligand>
</feature>
<evidence type="ECO:0000313" key="6">
    <source>
        <dbReference type="Proteomes" id="UP000010366"/>
    </source>
</evidence>
<feature type="binding site" evidence="4">
    <location>
        <position position="281"/>
    </location>
    <ligand>
        <name>allantoate</name>
        <dbReference type="ChEBI" id="CHEBI:17536"/>
    </ligand>
</feature>
<keyword evidence="2" id="KW-0378">Hydrolase</keyword>
<feature type="binding site" evidence="3">
    <location>
        <position position="102"/>
    </location>
    <ligand>
        <name>Zn(2+)</name>
        <dbReference type="ChEBI" id="CHEBI:29105"/>
        <label>2</label>
    </ligand>
</feature>
<dbReference type="PIRSF" id="PIRSF001235">
    <property type="entry name" value="Amidase_carbamoylase"/>
    <property type="match status" value="1"/>
</dbReference>
<feature type="binding site" evidence="3">
    <location>
        <position position="196"/>
    </location>
    <ligand>
        <name>Zn(2+)</name>
        <dbReference type="ChEBI" id="CHEBI:29105"/>
        <label>1</label>
    </ligand>
</feature>
<evidence type="ECO:0000313" key="5">
    <source>
        <dbReference type="EMBL" id="AFY92132.1"/>
    </source>
</evidence>
<feature type="binding site" evidence="3">
    <location>
        <position position="102"/>
    </location>
    <ligand>
        <name>Zn(2+)</name>
        <dbReference type="ChEBI" id="CHEBI:29105"/>
        <label>1</label>
    </ligand>
</feature>
<gene>
    <name evidence="5" type="ORF">Cha6605_0871</name>
</gene>
<feature type="binding site" evidence="3">
    <location>
        <position position="91"/>
    </location>
    <ligand>
        <name>Zn(2+)</name>
        <dbReference type="ChEBI" id="CHEBI:29105"/>
        <label>1</label>
    </ligand>
</feature>
<dbReference type="InterPro" id="IPR002933">
    <property type="entry name" value="Peptidase_M20"/>
</dbReference>
<dbReference type="PANTHER" id="PTHR32494">
    <property type="entry name" value="ALLANTOATE DEIMINASE-RELATED"/>
    <property type="match status" value="1"/>
</dbReference>
<dbReference type="AlphaFoldDB" id="K9UAJ0"/>
<dbReference type="CDD" id="cd03884">
    <property type="entry name" value="M20_bAS"/>
    <property type="match status" value="1"/>
</dbReference>
<keyword evidence="3" id="KW-0479">Metal-binding</keyword>
<dbReference type="OrthoDB" id="9808195at2"/>
<sequence>MTITSSPILSELKIDAARLDRSLHELAQIGKLPQGGISRVAFTPEDLLARQLVQTWMIEAGMTVRTDAAGNIIGRYEGLNSDAGAIATGSHIDTVPTGGIYDGCLGVLAGIEVVRALHDRAIRLYHPIEVIVFTDEERSVIGSKGMAGEVLEDAIYYARLDGTPIQECLDRIGGNWSQIATAKRKSGEMVAFVELHVEQGGVLEYLDKPIGIVTGVVGQYRFAVNVIGRANHAGTTPMNMRKDALVAASEIVLAVNKIACSIDGDQVATVGYLNVSPNATNTVPGMVDLRIDMRDLAEEHLQLLTAKLKAEINIIARTTETAISIQQTLHIRPTLADPQIMKSIEGICQNMGIAYTHLPSRAGHDAQEIGRFTAMGMIFVPSRAGVSHSADEYTSFEECARGASILLQTFLQLDNLDVKSR</sequence>
<dbReference type="STRING" id="1173020.Cha6605_0871"/>
<evidence type="ECO:0000256" key="3">
    <source>
        <dbReference type="PIRSR" id="PIRSR001235-1"/>
    </source>
</evidence>
<comment type="similarity">
    <text evidence="1">Belongs to the peptidase M20 family.</text>
</comment>
<protein>
    <submittedName>
        <fullName evidence="5">Amidase, hydantoinase/carbamoylase family</fullName>
    </submittedName>
</protein>
<dbReference type="GO" id="GO:0046872">
    <property type="term" value="F:metal ion binding"/>
    <property type="evidence" value="ECO:0007669"/>
    <property type="project" value="UniProtKB-KW"/>
</dbReference>
<feature type="binding site" evidence="4">
    <location>
        <position position="221"/>
    </location>
    <ligand>
        <name>allantoate</name>
        <dbReference type="ChEBI" id="CHEBI:17536"/>
    </ligand>
</feature>
<dbReference type="Gene3D" id="3.30.70.360">
    <property type="match status" value="1"/>
</dbReference>